<dbReference type="PANTHER" id="PTHR21349">
    <property type="entry name" value="50S RIBOSOMAL PROTEIN L21"/>
    <property type="match status" value="1"/>
</dbReference>
<evidence type="ECO:0000313" key="9">
    <source>
        <dbReference type="EMBL" id="KAF8822571.1"/>
    </source>
</evidence>
<dbReference type="InterPro" id="IPR001787">
    <property type="entry name" value="Ribosomal_bL21"/>
</dbReference>
<dbReference type="EMBL" id="JADAQX010000041">
    <property type="protein sequence ID" value="KAF8822571.1"/>
    <property type="molecule type" value="Genomic_DNA"/>
</dbReference>
<feature type="transmembrane region" description="Helical" evidence="8">
    <location>
        <begin position="25"/>
        <end position="44"/>
    </location>
</feature>
<keyword evidence="6 9" id="KW-0689">Ribosomal protein</keyword>
<name>A0ABQ7JEY0_9APIC</name>
<dbReference type="InterPro" id="IPR018258">
    <property type="entry name" value="Ribosomal_bL21_CS"/>
</dbReference>
<keyword evidence="10" id="KW-1185">Reference proteome</keyword>
<keyword evidence="5" id="KW-0694">RNA-binding</keyword>
<keyword evidence="3" id="KW-0934">Plastid</keyword>
<accession>A0ABQ7JEY0</accession>
<evidence type="ECO:0000256" key="3">
    <source>
        <dbReference type="ARBA" id="ARBA00022640"/>
    </source>
</evidence>
<evidence type="ECO:0000313" key="10">
    <source>
        <dbReference type="Proteomes" id="UP000823046"/>
    </source>
</evidence>
<dbReference type="GO" id="GO:0005840">
    <property type="term" value="C:ribosome"/>
    <property type="evidence" value="ECO:0007669"/>
    <property type="project" value="UniProtKB-KW"/>
</dbReference>
<organism evidence="9 10">
    <name type="scientific">Cardiosporidium cionae</name>
    <dbReference type="NCBI Taxonomy" id="476202"/>
    <lineage>
        <taxon>Eukaryota</taxon>
        <taxon>Sar</taxon>
        <taxon>Alveolata</taxon>
        <taxon>Apicomplexa</taxon>
        <taxon>Aconoidasida</taxon>
        <taxon>Nephromycida</taxon>
        <taxon>Cardiosporidium</taxon>
    </lineage>
</organism>
<comment type="similarity">
    <text evidence="2">Belongs to the bacterial ribosomal protein bL21 family.</text>
</comment>
<dbReference type="InterPro" id="IPR056352">
    <property type="entry name" value="Microp_apicomplexa_13"/>
</dbReference>
<comment type="caution">
    <text evidence="9">The sequence shown here is derived from an EMBL/GenBank/DDBJ whole genome shotgun (WGS) entry which is preliminary data.</text>
</comment>
<protein>
    <submittedName>
        <fullName evidence="9">50S ribosomal protein L21</fullName>
    </submittedName>
</protein>
<evidence type="ECO:0000256" key="6">
    <source>
        <dbReference type="ARBA" id="ARBA00022980"/>
    </source>
</evidence>
<dbReference type="NCBIfam" id="TIGR00061">
    <property type="entry name" value="L21"/>
    <property type="match status" value="1"/>
</dbReference>
<keyword evidence="8" id="KW-0812">Transmembrane</keyword>
<dbReference type="Proteomes" id="UP000823046">
    <property type="component" value="Unassembled WGS sequence"/>
</dbReference>
<dbReference type="InterPro" id="IPR028909">
    <property type="entry name" value="bL21-like"/>
</dbReference>
<keyword evidence="4" id="KW-0699">rRNA-binding</keyword>
<evidence type="ECO:0000256" key="8">
    <source>
        <dbReference type="SAM" id="Phobius"/>
    </source>
</evidence>
<dbReference type="HAMAP" id="MF_01363">
    <property type="entry name" value="Ribosomal_bL21"/>
    <property type="match status" value="1"/>
</dbReference>
<keyword evidence="8" id="KW-1133">Transmembrane helix</keyword>
<evidence type="ECO:0000256" key="2">
    <source>
        <dbReference type="ARBA" id="ARBA00008563"/>
    </source>
</evidence>
<proteinExistence type="inferred from homology"/>
<sequence>MKAVNWLKFRCRHWRRTVLLRGSPTYRLTVWLSGISFALVWIAISEFSNPGEAKLFVNPKRQRNMSQEEIEEHNKSIVGRLLEDPSCLKLAKQQPMDLESRLLPLYHSLIVEQQKLKIDPFWLTGNVNNRSPYSFLSSSKLLKTALSKKFYPSHLYEVWHRGPVSLPAFAVETVQASSKTDGEISSLNGLNFSPAQEKLASLSDGKDRSGSYVIVQLSGRQHWMEIGRFYDVYRVSQKIGHQIHLHRVLLYQNYNGNILIGRPFLEKVRVAATVLEHFRGHKINVLKHKAKKRYRRLRGHRQEMSRIRITNIEILSNTTSSISNFFSGDPFFSLMRHIQHTELPGGVLKLMKKTALNPVVPEDYEHDLGRDPFNNFDPVLNYCLIRNLLSQ</sequence>
<keyword evidence="7" id="KW-0687">Ribonucleoprotein</keyword>
<dbReference type="PROSITE" id="PS01169">
    <property type="entry name" value="RIBOSOMAL_L21"/>
    <property type="match status" value="1"/>
</dbReference>
<dbReference type="Pfam" id="PF23523">
    <property type="entry name" value="Microp_apicomplexa_13"/>
    <property type="match status" value="1"/>
</dbReference>
<comment type="subcellular location">
    <subcellularLocation>
        <location evidence="1">Plastid</location>
    </subcellularLocation>
</comment>
<evidence type="ECO:0000256" key="5">
    <source>
        <dbReference type="ARBA" id="ARBA00022884"/>
    </source>
</evidence>
<gene>
    <name evidence="9" type="ORF">IE077_000543</name>
</gene>
<dbReference type="SUPFAM" id="SSF141091">
    <property type="entry name" value="L21p-like"/>
    <property type="match status" value="1"/>
</dbReference>
<dbReference type="InterPro" id="IPR036164">
    <property type="entry name" value="bL21-like_sf"/>
</dbReference>
<dbReference type="PANTHER" id="PTHR21349:SF7">
    <property type="entry name" value="LARGE RIBOSOMAL SUBUNIT PROTEIN BL21C"/>
    <property type="match status" value="1"/>
</dbReference>
<evidence type="ECO:0000256" key="7">
    <source>
        <dbReference type="ARBA" id="ARBA00023274"/>
    </source>
</evidence>
<keyword evidence="8" id="KW-0472">Membrane</keyword>
<dbReference type="Pfam" id="PF00829">
    <property type="entry name" value="Ribosomal_L21p"/>
    <property type="match status" value="1"/>
</dbReference>
<reference evidence="9 10" key="1">
    <citation type="journal article" date="2020" name="bioRxiv">
        <title>Metabolic contributions of an alphaproteobacterial endosymbiont in the apicomplexan Cardiosporidium cionae.</title>
        <authorList>
            <person name="Hunter E.S."/>
            <person name="Paight C.J."/>
            <person name="Lane C.E."/>
        </authorList>
    </citation>
    <scope>NUCLEOTIDE SEQUENCE [LARGE SCALE GENOMIC DNA]</scope>
    <source>
        <strain evidence="9">ESH_2018</strain>
    </source>
</reference>
<evidence type="ECO:0000256" key="4">
    <source>
        <dbReference type="ARBA" id="ARBA00022730"/>
    </source>
</evidence>
<evidence type="ECO:0000256" key="1">
    <source>
        <dbReference type="ARBA" id="ARBA00004474"/>
    </source>
</evidence>